<evidence type="ECO:0000256" key="3">
    <source>
        <dbReference type="ARBA" id="ARBA00022448"/>
    </source>
</evidence>
<dbReference type="InterPro" id="IPR013783">
    <property type="entry name" value="Ig-like_fold"/>
</dbReference>
<keyword evidence="21" id="KW-1185">Reference proteome</keyword>
<evidence type="ECO:0000256" key="11">
    <source>
        <dbReference type="ARBA" id="ARBA00023065"/>
    </source>
</evidence>
<dbReference type="GO" id="GO:0005272">
    <property type="term" value="F:sodium channel activity"/>
    <property type="evidence" value="ECO:0007669"/>
    <property type="project" value="UniProtKB-KW"/>
</dbReference>
<evidence type="ECO:0000256" key="12">
    <source>
        <dbReference type="ARBA" id="ARBA00023136"/>
    </source>
</evidence>
<dbReference type="GO" id="GO:0001518">
    <property type="term" value="C:voltage-gated sodium channel complex"/>
    <property type="evidence" value="ECO:0007669"/>
    <property type="project" value="InterPro"/>
</dbReference>
<keyword evidence="16" id="KW-0407">Ion channel</keyword>
<evidence type="ECO:0000256" key="19">
    <source>
        <dbReference type="ARBA" id="ARBA00049669"/>
    </source>
</evidence>
<keyword evidence="14" id="KW-0325">Glycoprotein</keyword>
<keyword evidence="17" id="KW-0393">Immunoglobulin domain</keyword>
<reference evidence="20" key="3">
    <citation type="submission" date="2025-09" db="UniProtKB">
        <authorList>
            <consortium name="Ensembl"/>
        </authorList>
    </citation>
    <scope>IDENTIFICATION</scope>
</reference>
<name>A0A8V5GAQ5_MELUD</name>
<evidence type="ECO:0000313" key="20">
    <source>
        <dbReference type="Ensembl" id="ENSMUNP00000029486.1"/>
    </source>
</evidence>
<keyword evidence="12" id="KW-0472">Membrane</keyword>
<evidence type="ECO:0000256" key="4">
    <source>
        <dbReference type="ARBA" id="ARBA00022461"/>
    </source>
</evidence>
<protein>
    <recommendedName>
        <fullName evidence="18">Sodium channel regulatory subunit beta-3</fullName>
    </recommendedName>
</protein>
<evidence type="ECO:0000256" key="1">
    <source>
        <dbReference type="ARBA" id="ARBA00004251"/>
    </source>
</evidence>
<evidence type="ECO:0000256" key="17">
    <source>
        <dbReference type="ARBA" id="ARBA00023319"/>
    </source>
</evidence>
<dbReference type="AlphaFoldDB" id="A0A8V5GAQ5"/>
<dbReference type="Ensembl" id="ENSMUNT00000031857.1">
    <property type="protein sequence ID" value="ENSMUNP00000029486.1"/>
    <property type="gene ID" value="ENSMUNG00000017772.1"/>
</dbReference>
<keyword evidence="4" id="KW-0894">Sodium channel</keyword>
<dbReference type="GO" id="GO:0044325">
    <property type="term" value="F:transmembrane transporter binding"/>
    <property type="evidence" value="ECO:0007669"/>
    <property type="project" value="TreeGrafter"/>
</dbReference>
<keyword evidence="7" id="KW-0732">Signal</keyword>
<keyword evidence="9" id="KW-1133">Transmembrane helix</keyword>
<keyword evidence="11" id="KW-0406">Ion transport</keyword>
<evidence type="ECO:0000256" key="8">
    <source>
        <dbReference type="ARBA" id="ARBA00022882"/>
    </source>
</evidence>
<evidence type="ECO:0000256" key="14">
    <source>
        <dbReference type="ARBA" id="ARBA00023180"/>
    </source>
</evidence>
<evidence type="ECO:0000256" key="15">
    <source>
        <dbReference type="ARBA" id="ARBA00023201"/>
    </source>
</evidence>
<keyword evidence="6" id="KW-0812">Transmembrane</keyword>
<keyword evidence="15" id="KW-0739">Sodium transport</keyword>
<evidence type="ECO:0000256" key="13">
    <source>
        <dbReference type="ARBA" id="ARBA00023157"/>
    </source>
</evidence>
<dbReference type="PANTHER" id="PTHR10546">
    <property type="entry name" value="SODIUM CHANNEL SUBUNIT BETA-1 AND 3"/>
    <property type="match status" value="1"/>
</dbReference>
<evidence type="ECO:0000256" key="2">
    <source>
        <dbReference type="ARBA" id="ARBA00010404"/>
    </source>
</evidence>
<reference evidence="20" key="1">
    <citation type="submission" date="2020-03" db="EMBL/GenBank/DDBJ databases">
        <title>Melopsittacus undulatus (budgerigar) genome, bMelUnd1, maternal haplotype with Z.</title>
        <authorList>
            <person name="Gedman G."/>
            <person name="Mountcastle J."/>
            <person name="Haase B."/>
            <person name="Formenti G."/>
            <person name="Wright T."/>
            <person name="Apodaca J."/>
            <person name="Pelan S."/>
            <person name="Chow W."/>
            <person name="Rhie A."/>
            <person name="Howe K."/>
            <person name="Fedrigo O."/>
            <person name="Jarvis E.D."/>
        </authorList>
    </citation>
    <scope>NUCLEOTIDE SEQUENCE [LARGE SCALE GENOMIC DNA]</scope>
</reference>
<proteinExistence type="inferred from homology"/>
<dbReference type="GO" id="GO:0086091">
    <property type="term" value="P:regulation of heart rate by cardiac conduction"/>
    <property type="evidence" value="ECO:0007669"/>
    <property type="project" value="TreeGrafter"/>
</dbReference>
<dbReference type="InterPro" id="IPR027098">
    <property type="entry name" value="Na_channel_b1/b3"/>
</dbReference>
<dbReference type="Gene3D" id="2.60.40.10">
    <property type="entry name" value="Immunoglobulins"/>
    <property type="match status" value="1"/>
</dbReference>
<reference evidence="20" key="2">
    <citation type="submission" date="2025-08" db="UniProtKB">
        <authorList>
            <consortium name="Ensembl"/>
        </authorList>
    </citation>
    <scope>IDENTIFICATION</scope>
</reference>
<evidence type="ECO:0000256" key="10">
    <source>
        <dbReference type="ARBA" id="ARBA00023053"/>
    </source>
</evidence>
<keyword evidence="5" id="KW-1003">Cell membrane</keyword>
<keyword evidence="8" id="KW-0851">Voltage-gated channel</keyword>
<accession>A0A8V5GAQ5</accession>
<comment type="subunit">
    <text evidence="19">A voltage-gated sodium (Nav) channel consists of an ion-conducting pore-forming alpha subunit functional on its own that is regulated by one or more beta subunits. Forms homodimers and homotrimers. SCN3B is non-covalently associated with alpha subunits and induces the formation of alpha subunit oligomers, including trimers. Interacts with SCN5A/Nav1.5; regulatory subunit of SCN5A/Nav1.5. Interacts with SCN7A/Nav2.1; probable regulatory subunit of SCN7A/Nav2.1. Interacts with SCN10A; regulatory subunit of SCN10A/Nav1.8. Interacts with NFASC; probably involved in targeting the sodium channels to the nodes of Ranvier.</text>
</comment>
<dbReference type="GO" id="GO:0019871">
    <property type="term" value="F:sodium channel inhibitor activity"/>
    <property type="evidence" value="ECO:0007669"/>
    <property type="project" value="TreeGrafter"/>
</dbReference>
<evidence type="ECO:0000256" key="6">
    <source>
        <dbReference type="ARBA" id="ARBA00022692"/>
    </source>
</evidence>
<organism evidence="20 21">
    <name type="scientific">Melopsittacus undulatus</name>
    <name type="common">Budgerigar</name>
    <name type="synonym">Psittacus undulatus</name>
    <dbReference type="NCBI Taxonomy" id="13146"/>
    <lineage>
        <taxon>Eukaryota</taxon>
        <taxon>Metazoa</taxon>
        <taxon>Chordata</taxon>
        <taxon>Craniata</taxon>
        <taxon>Vertebrata</taxon>
        <taxon>Euteleostomi</taxon>
        <taxon>Archelosauria</taxon>
        <taxon>Archosauria</taxon>
        <taxon>Dinosauria</taxon>
        <taxon>Saurischia</taxon>
        <taxon>Theropoda</taxon>
        <taxon>Coelurosauria</taxon>
        <taxon>Aves</taxon>
        <taxon>Neognathae</taxon>
        <taxon>Neoaves</taxon>
        <taxon>Telluraves</taxon>
        <taxon>Australaves</taxon>
        <taxon>Psittaciformes</taxon>
        <taxon>Psittaculidae</taxon>
        <taxon>Melopsittacus</taxon>
    </lineage>
</organism>
<sequence length="380" mass="42428">PFLAVFNRFKPFSDRFRPFLAVLGPFLTVFNRFLPFSPVFSRSLAGSADCGCVEVPSGSEAVLGLPFRLLCIACKRRSETAAEATAEWFFRGEGEPEFHKILEYSPEDPPWVAPGPFLGVLSWNGSRGTRDLQDLSVRLAAVGRPHGGHYVCRLRRNLTFDGYVYSLARNQSLRLDVVDKARRDLASIVSEVLMYVLIVLLTLDPMLSHVIPCYPMLSHVIPCYPMLSHVIPCYPMLSHVIPCYPMLSHVIPCYPMSARRDLASIVSEVLMYVLIVLLTLDPMLSMLSHVIPCYPMLSMLSMLSHVIPCYPMLARRDLASIVSEVLMYVLIVLLTLWLAAEMLYCYRKVAAAAPPPDCASEYLAITSESKENCAGVQVAE</sequence>
<gene>
    <name evidence="20" type="primary">LOC117437714</name>
</gene>
<dbReference type="PANTHER" id="PTHR10546:SF2">
    <property type="entry name" value="SODIUM CHANNEL SUBUNIT BETA-1"/>
    <property type="match status" value="1"/>
</dbReference>
<evidence type="ECO:0000313" key="21">
    <source>
        <dbReference type="Proteomes" id="UP000694405"/>
    </source>
</evidence>
<dbReference type="GO" id="GO:0086002">
    <property type="term" value="P:cardiac muscle cell action potential involved in contraction"/>
    <property type="evidence" value="ECO:0007669"/>
    <property type="project" value="TreeGrafter"/>
</dbReference>
<evidence type="ECO:0000256" key="18">
    <source>
        <dbReference type="ARBA" id="ARBA00044530"/>
    </source>
</evidence>
<keyword evidence="10" id="KW-0915">Sodium</keyword>
<keyword evidence="3" id="KW-0813">Transport</keyword>
<keyword evidence="13" id="KW-1015">Disulfide bond</keyword>
<dbReference type="Proteomes" id="UP000694405">
    <property type="component" value="Chromosome 26"/>
</dbReference>
<evidence type="ECO:0000256" key="16">
    <source>
        <dbReference type="ARBA" id="ARBA00023303"/>
    </source>
</evidence>
<comment type="subcellular location">
    <subcellularLocation>
        <location evidence="1">Cell membrane</location>
        <topology evidence="1">Single-pass type I membrane protein</topology>
    </subcellularLocation>
</comment>
<evidence type="ECO:0000256" key="5">
    <source>
        <dbReference type="ARBA" id="ARBA00022475"/>
    </source>
</evidence>
<evidence type="ECO:0000256" key="7">
    <source>
        <dbReference type="ARBA" id="ARBA00022729"/>
    </source>
</evidence>
<dbReference type="FunFam" id="2.60.40.10:FF:000375">
    <property type="entry name" value="Sodium channel beta 1 subunit"/>
    <property type="match status" value="1"/>
</dbReference>
<evidence type="ECO:0000256" key="9">
    <source>
        <dbReference type="ARBA" id="ARBA00022989"/>
    </source>
</evidence>
<comment type="similarity">
    <text evidence="2">Belongs to the sodium channel auxiliary subunit SCN3B (TC 8.A.17) family.</text>
</comment>